<feature type="non-terminal residue" evidence="1">
    <location>
        <position position="284"/>
    </location>
</feature>
<dbReference type="Proteomes" id="UP000626109">
    <property type="component" value="Unassembled WGS sequence"/>
</dbReference>
<accession>A0A813IDK6</accession>
<name>A0A813IDK6_POLGL</name>
<proteinExistence type="predicted"/>
<evidence type="ECO:0008006" key="3">
    <source>
        <dbReference type="Google" id="ProtNLM"/>
    </source>
</evidence>
<reference evidence="1" key="1">
    <citation type="submission" date="2021-02" db="EMBL/GenBank/DDBJ databases">
        <authorList>
            <person name="Dougan E. K."/>
            <person name="Rhodes N."/>
            <person name="Thang M."/>
            <person name="Chan C."/>
        </authorList>
    </citation>
    <scope>NUCLEOTIDE SEQUENCE</scope>
</reference>
<evidence type="ECO:0000313" key="2">
    <source>
        <dbReference type="Proteomes" id="UP000626109"/>
    </source>
</evidence>
<evidence type="ECO:0000313" key="1">
    <source>
        <dbReference type="EMBL" id="CAE8648095.1"/>
    </source>
</evidence>
<dbReference type="AlphaFoldDB" id="A0A813IDK6"/>
<gene>
    <name evidence="1" type="ORF">PGLA2088_LOCUS6264</name>
</gene>
<dbReference type="EMBL" id="CAJNNW010006192">
    <property type="protein sequence ID" value="CAE8648095.1"/>
    <property type="molecule type" value="Genomic_DNA"/>
</dbReference>
<organism evidence="1 2">
    <name type="scientific">Polarella glacialis</name>
    <name type="common">Dinoflagellate</name>
    <dbReference type="NCBI Taxonomy" id="89957"/>
    <lineage>
        <taxon>Eukaryota</taxon>
        <taxon>Sar</taxon>
        <taxon>Alveolata</taxon>
        <taxon>Dinophyceae</taxon>
        <taxon>Suessiales</taxon>
        <taxon>Suessiaceae</taxon>
        <taxon>Polarella</taxon>
    </lineage>
</organism>
<sequence>MAGSEELAATRAPDASLWPMSSVQDQVQESGWADEAYRILMEYRRSYDYEAHRSEQKSSSIKRPFETLETAFQVTCQVMVALLAPRVHPFMRQLSSLLRLKRTYPEVLPSPSLSVLVSGLHAKLVLDVANLLSLPPFRWVEHRPSAAETLHPLSVHGLELNLLGAMAGVSLGRLAVAARQGLQWLAIALANQMPSRAYSWIGPQVARAAPLAAAALHLTVCLELAPPVVAGLASLLREAQLRRRPLIPTVASAFLRRSRRLFRQLAHWGQDDEEDEAWGQLHWW</sequence>
<protein>
    <recommendedName>
        <fullName evidence="3">Peroxisomal membrane protein PEX16</fullName>
    </recommendedName>
</protein>
<comment type="caution">
    <text evidence="1">The sequence shown here is derived from an EMBL/GenBank/DDBJ whole genome shotgun (WGS) entry which is preliminary data.</text>
</comment>